<name>A0A2P1MY14_9CAUD</name>
<dbReference type="EMBL" id="MH078572">
    <property type="protein sequence ID" value="AVP40460.1"/>
    <property type="molecule type" value="Genomic_DNA"/>
</dbReference>
<dbReference type="KEGG" id="vg:54990068"/>
<evidence type="ECO:0000313" key="1">
    <source>
        <dbReference type="EMBL" id="AVP40460.1"/>
    </source>
</evidence>
<reference evidence="1 2" key="1">
    <citation type="submission" date="2018-03" db="EMBL/GenBank/DDBJ databases">
        <title>Isolation, the biological characteristics and genomics of two new strains of lysate Staphylococcus aureus phage.</title>
        <authorList>
            <person name="Jin X."/>
            <person name="Zhang C."/>
        </authorList>
    </citation>
    <scope>NUCLEOTIDE SEQUENCE [LARGE SCALE GENOMIC DNA]</scope>
</reference>
<protein>
    <recommendedName>
        <fullName evidence="3">RNA polymerase sigma factor</fullName>
    </recommendedName>
</protein>
<dbReference type="RefSeq" id="YP_009799579.1">
    <property type="nucleotide sequence ID" value="NC_047945.1"/>
</dbReference>
<dbReference type="Proteomes" id="UP000241797">
    <property type="component" value="Segment"/>
</dbReference>
<organism evidence="1 2">
    <name type="scientific">Staphylococcus phage phiSA_BS1</name>
    <dbReference type="NCBI Taxonomy" id="2126734"/>
    <lineage>
        <taxon>Viruses</taxon>
        <taxon>Duplodnaviria</taxon>
        <taxon>Heunggongvirae</taxon>
        <taxon>Uroviricota</taxon>
        <taxon>Caudoviricetes</taxon>
        <taxon>Herelleviridae</taxon>
        <taxon>Twortvirinae</taxon>
        <taxon>Baoshanvirus</taxon>
        <taxon>Baoshanvirus BS1</taxon>
    </lineage>
</organism>
<evidence type="ECO:0008006" key="3">
    <source>
        <dbReference type="Google" id="ProtNLM"/>
    </source>
</evidence>
<proteinExistence type="predicted"/>
<sequence length="217" mass="25881">MNNGNRYVIDTEGLNHELDRDIDKLMHNYKNLRYALYYRFSNQMDSYVKKEELLEYINEQFIKLVKEYNIHSEVDFPYYIKSKLTMRVRNSYVKKNRDRESNVVFGNDDDTLETIIESSDSDLYMNDLVSYLFDGVDFTEVESELLHEIFTNDENVDDPIIVSNVASRMEVPRKDVTRTLTELKDFIRFKLHAHESNNKDIDIVKGRVNTENNTWEM</sequence>
<accession>A0A2P1MY14</accession>
<evidence type="ECO:0000313" key="2">
    <source>
        <dbReference type="Proteomes" id="UP000241797"/>
    </source>
</evidence>
<dbReference type="GeneID" id="54990068"/>
<keyword evidence="2" id="KW-1185">Reference proteome</keyword>